<sequence length="61" mass="7267">MANYGRILDESKRIEDRNGCRRYRKREQSAFLDERERILSEMARVSPRSEPPKSNPSENQL</sequence>
<organism evidence="2 3">
    <name type="scientific">Morus notabilis</name>
    <dbReference type="NCBI Taxonomy" id="981085"/>
    <lineage>
        <taxon>Eukaryota</taxon>
        <taxon>Viridiplantae</taxon>
        <taxon>Streptophyta</taxon>
        <taxon>Embryophyta</taxon>
        <taxon>Tracheophyta</taxon>
        <taxon>Spermatophyta</taxon>
        <taxon>Magnoliopsida</taxon>
        <taxon>eudicotyledons</taxon>
        <taxon>Gunneridae</taxon>
        <taxon>Pentapetalae</taxon>
        <taxon>rosids</taxon>
        <taxon>fabids</taxon>
        <taxon>Rosales</taxon>
        <taxon>Moraceae</taxon>
        <taxon>Moreae</taxon>
        <taxon>Morus</taxon>
    </lineage>
</organism>
<keyword evidence="3" id="KW-1185">Reference proteome</keyword>
<dbReference type="EMBL" id="KE618923">
    <property type="protein sequence ID" value="EXC35647.1"/>
    <property type="molecule type" value="Genomic_DNA"/>
</dbReference>
<protein>
    <submittedName>
        <fullName evidence="2">Uncharacterized protein</fullName>
    </submittedName>
</protein>
<evidence type="ECO:0000256" key="1">
    <source>
        <dbReference type="SAM" id="MobiDB-lite"/>
    </source>
</evidence>
<accession>W9SDB6</accession>
<reference evidence="3" key="1">
    <citation type="submission" date="2013-01" db="EMBL/GenBank/DDBJ databases">
        <title>Draft Genome Sequence of a Mulberry Tree, Morus notabilis C.K. Schneid.</title>
        <authorList>
            <person name="He N."/>
            <person name="Zhao S."/>
        </authorList>
    </citation>
    <scope>NUCLEOTIDE SEQUENCE</scope>
</reference>
<evidence type="ECO:0000313" key="3">
    <source>
        <dbReference type="Proteomes" id="UP000030645"/>
    </source>
</evidence>
<name>W9SDB6_9ROSA</name>
<evidence type="ECO:0000313" key="2">
    <source>
        <dbReference type="EMBL" id="EXC35647.1"/>
    </source>
</evidence>
<proteinExistence type="predicted"/>
<dbReference type="AlphaFoldDB" id="W9SDB6"/>
<feature type="region of interest" description="Disordered" evidence="1">
    <location>
        <begin position="41"/>
        <end position="61"/>
    </location>
</feature>
<gene>
    <name evidence="2" type="ORF">L484_001631</name>
</gene>
<dbReference type="Proteomes" id="UP000030645">
    <property type="component" value="Unassembled WGS sequence"/>
</dbReference>